<dbReference type="AlphaFoldDB" id="A0A8B7ZYQ7"/>
<dbReference type="InterPro" id="IPR046374">
    <property type="entry name" value="PDI_a_PDIR"/>
</dbReference>
<dbReference type="PROSITE" id="PS51352">
    <property type="entry name" value="THIOREDOXIN_2"/>
    <property type="match status" value="5"/>
</dbReference>
<dbReference type="OMA" id="YHAPPTY"/>
<dbReference type="InterPro" id="IPR051063">
    <property type="entry name" value="PDI"/>
</dbReference>
<feature type="domain" description="Thioredoxin" evidence="7">
    <location>
        <begin position="136"/>
        <end position="256"/>
    </location>
</feature>
<feature type="domain" description="Thioredoxin" evidence="7">
    <location>
        <begin position="550"/>
        <end position="637"/>
    </location>
</feature>
<evidence type="ECO:0000259" key="7">
    <source>
        <dbReference type="PROSITE" id="PS51352"/>
    </source>
</evidence>
<dbReference type="Gene3D" id="3.40.30.10">
    <property type="entry name" value="Glutaredoxin"/>
    <property type="match status" value="6"/>
</dbReference>
<feature type="domain" description="Thioredoxin" evidence="7">
    <location>
        <begin position="641"/>
        <end position="761"/>
    </location>
</feature>
<dbReference type="FunFam" id="3.40.30.10:FF:000029">
    <property type="entry name" value="protein disulfide-isomerase A5 isoform X2"/>
    <property type="match status" value="1"/>
</dbReference>
<evidence type="ECO:0000256" key="2">
    <source>
        <dbReference type="ARBA" id="ARBA00022729"/>
    </source>
</evidence>
<feature type="region of interest" description="Disordered" evidence="5">
    <location>
        <begin position="376"/>
        <end position="395"/>
    </location>
</feature>
<feature type="domain" description="Thioredoxin" evidence="7">
    <location>
        <begin position="257"/>
        <end position="382"/>
    </location>
</feature>
<feature type="domain" description="Thioredoxin" evidence="7">
    <location>
        <begin position="384"/>
        <end position="545"/>
    </location>
</feature>
<keyword evidence="4" id="KW-0676">Redox-active center</keyword>
<dbReference type="PANTHER" id="PTHR45672:SF2">
    <property type="entry name" value="PROTEIN DISULFIDE-ISOMERASE A5"/>
    <property type="match status" value="1"/>
</dbReference>
<comment type="similarity">
    <text evidence="1">Belongs to the protein disulfide isomerase family.</text>
</comment>
<dbReference type="Pfam" id="PF00085">
    <property type="entry name" value="Thioredoxin"/>
    <property type="match status" value="5"/>
</dbReference>
<evidence type="ECO:0000256" key="4">
    <source>
        <dbReference type="ARBA" id="ARBA00023284"/>
    </source>
</evidence>
<dbReference type="InterPro" id="IPR013766">
    <property type="entry name" value="Thioredoxin_domain"/>
</dbReference>
<dbReference type="PROSITE" id="PS00194">
    <property type="entry name" value="THIOREDOXIN_1"/>
    <property type="match status" value="3"/>
</dbReference>
<keyword evidence="8" id="KW-1185">Reference proteome</keyword>
<evidence type="ECO:0000256" key="5">
    <source>
        <dbReference type="SAM" id="MobiDB-lite"/>
    </source>
</evidence>
<dbReference type="OrthoDB" id="10264505at2759"/>
<evidence type="ECO:0000256" key="3">
    <source>
        <dbReference type="ARBA" id="ARBA00023157"/>
    </source>
</evidence>
<name>A0A8B7ZYQ7_ACAPL</name>
<dbReference type="InterPro" id="IPR036249">
    <property type="entry name" value="Thioredoxin-like_sf"/>
</dbReference>
<dbReference type="SUPFAM" id="SSF52833">
    <property type="entry name" value="Thioredoxin-like"/>
    <property type="match status" value="6"/>
</dbReference>
<dbReference type="InterPro" id="IPR017937">
    <property type="entry name" value="Thioredoxin_CS"/>
</dbReference>
<feature type="signal peptide" evidence="6">
    <location>
        <begin position="1"/>
        <end position="28"/>
    </location>
</feature>
<feature type="chain" id="PRO_5034752551" evidence="6">
    <location>
        <begin position="29"/>
        <end position="771"/>
    </location>
</feature>
<dbReference type="Proteomes" id="UP000694845">
    <property type="component" value="Unplaced"/>
</dbReference>
<evidence type="ECO:0000313" key="9">
    <source>
        <dbReference type="RefSeq" id="XP_022109885.1"/>
    </source>
</evidence>
<dbReference type="FunFam" id="3.40.30.10:FF:000107">
    <property type="entry name" value="Protein disulfide-isomerase 5-2"/>
    <property type="match status" value="1"/>
</dbReference>
<dbReference type="PANTHER" id="PTHR45672">
    <property type="entry name" value="PROTEIN DISULFIDE-ISOMERASE C17H9.14C-RELATED"/>
    <property type="match status" value="1"/>
</dbReference>
<dbReference type="GO" id="GO:0005783">
    <property type="term" value="C:endoplasmic reticulum"/>
    <property type="evidence" value="ECO:0007669"/>
    <property type="project" value="TreeGrafter"/>
</dbReference>
<keyword evidence="2 6" id="KW-0732">Signal</keyword>
<dbReference type="CDD" id="cd02997">
    <property type="entry name" value="PDI_a_PDIR"/>
    <property type="match status" value="4"/>
</dbReference>
<dbReference type="GeneID" id="110989648"/>
<dbReference type="GO" id="GO:0006457">
    <property type="term" value="P:protein folding"/>
    <property type="evidence" value="ECO:0007669"/>
    <property type="project" value="TreeGrafter"/>
</dbReference>
<evidence type="ECO:0000256" key="6">
    <source>
        <dbReference type="SAM" id="SignalP"/>
    </source>
</evidence>
<sequence>MELFHKCSWLVFLLGLCFSLVFPGLSEAKKPRSQHIIPVDEIKEFKKLLRTRNNVMVLFSKTAKDANSWMDVYGDVASEMKGLATLLTVDCSDAKKLCKKFRVSPSNVVLKHYQEGEFNKDYDRRKNKKSMIYFLNNPTEDAPWMEDPTAGNVRHIESGKELQKMLSKEKKPILVMFYAPWCGHCKKMKPEFAGAAKELKDSAVLAGVDVDLPTNYEIRTAYNITGFPTIIYFEDGQQKFNYGGERDQSGIIEWMKDPQPPKEPEPEAQWSDEESEVIHLTDETFDSYVEGHPSVLVMFYAPWCGHCKKMKPEYTESAQLLSEEGHEGVLTAVDATKEQALAKRYEIKGFPTLKYFKDGEFAWDLNERTGEKIREFMKDPSEPPPPPPPEPSWSDQETAVIHATGENFKTVTKKKKHSLVMFYAPWCGHCKKAKPEFTAAAEKLKDELKVAYIAVDCTDDKNKEMCTTYDVTGYPTIKYFVYGKDPVPYSGGREEIDFVRFMMLLVNPDAAPPLPEPVVEDFWAELDGGENVLQLADSTFDEVINKEESVLVMFYAPWCGHCKKMKPAYSEAATLLKEAGHPGVLAAVDATANKALAAKYDIRGYPILKYFKNGVANDYVSGRSTDNIMDFMKNPNEAATPIPPTPEPKWSDIPSAVNHLTQENFKPFTESNQHVLTMFYAPWCGHCKAAKPAFQATADVLKNEEGMELAAVDCTVERDLCSNFEIQGFPTFKLFTKGSPTEYQGGRTKSDFYSFMQSLKGGAGDTPKEEL</sequence>
<dbReference type="GO" id="GO:0003756">
    <property type="term" value="F:protein disulfide isomerase activity"/>
    <property type="evidence" value="ECO:0007669"/>
    <property type="project" value="InterPro"/>
</dbReference>
<evidence type="ECO:0000313" key="8">
    <source>
        <dbReference type="Proteomes" id="UP000694845"/>
    </source>
</evidence>
<protein>
    <submittedName>
        <fullName evidence="9">Protein disulfide-isomerase A5-like</fullName>
    </submittedName>
</protein>
<evidence type="ECO:0000256" key="1">
    <source>
        <dbReference type="ARBA" id="ARBA00006347"/>
    </source>
</evidence>
<proteinExistence type="inferred from homology"/>
<dbReference type="KEGG" id="aplc:110989648"/>
<feature type="compositionally biased region" description="Pro residues" evidence="5">
    <location>
        <begin position="382"/>
        <end position="391"/>
    </location>
</feature>
<dbReference type="RefSeq" id="XP_022109885.1">
    <property type="nucleotide sequence ID" value="XM_022254193.1"/>
</dbReference>
<dbReference type="PRINTS" id="PR00421">
    <property type="entry name" value="THIOREDOXIN"/>
</dbReference>
<gene>
    <name evidence="9" type="primary">LOC110989648</name>
</gene>
<reference evidence="9" key="1">
    <citation type="submission" date="2025-08" db="UniProtKB">
        <authorList>
            <consortium name="RefSeq"/>
        </authorList>
    </citation>
    <scope>IDENTIFICATION</scope>
</reference>
<keyword evidence="3" id="KW-1015">Disulfide bond</keyword>
<accession>A0A8B7ZYQ7</accession>
<dbReference type="CTD" id="10954"/>
<organism evidence="8 9">
    <name type="scientific">Acanthaster planci</name>
    <name type="common">Crown-of-thorns starfish</name>
    <dbReference type="NCBI Taxonomy" id="133434"/>
    <lineage>
        <taxon>Eukaryota</taxon>
        <taxon>Metazoa</taxon>
        <taxon>Echinodermata</taxon>
        <taxon>Eleutherozoa</taxon>
        <taxon>Asterozoa</taxon>
        <taxon>Asteroidea</taxon>
        <taxon>Valvatacea</taxon>
        <taxon>Valvatida</taxon>
        <taxon>Acanthasteridae</taxon>
        <taxon>Acanthaster</taxon>
    </lineage>
</organism>